<dbReference type="EMBL" id="OZ035842">
    <property type="protein sequence ID" value="CAL1594160.1"/>
    <property type="molecule type" value="Genomic_DNA"/>
</dbReference>
<reference evidence="1 2" key="1">
    <citation type="submission" date="2024-04" db="EMBL/GenBank/DDBJ databases">
        <authorList>
            <person name="Waldvogel A.-M."/>
            <person name="Schoenle A."/>
        </authorList>
    </citation>
    <scope>NUCLEOTIDE SEQUENCE [LARGE SCALE GENOMIC DNA]</scope>
</reference>
<evidence type="ECO:0000313" key="1">
    <source>
        <dbReference type="EMBL" id="CAL1594160.1"/>
    </source>
</evidence>
<dbReference type="Proteomes" id="UP001497482">
    <property type="component" value="Chromosome 20"/>
</dbReference>
<protein>
    <submittedName>
        <fullName evidence="1">Uncharacterized protein</fullName>
    </submittedName>
</protein>
<name>A0AAV2KZD7_KNICA</name>
<gene>
    <name evidence="1" type="ORF">KC01_LOCUS23149</name>
</gene>
<accession>A0AAV2KZD7</accession>
<sequence length="111" mass="12472">MCVYPSCFFSQDPDRQHQDQSHPWHPHHVCVTSSLTQRWTEHTAFCCPSARSGTSHRTGDMLGQRRCDHCTDFCDYTDLCSNHGDGVENRTALHYGHCCGSDCADGPRAQA</sequence>
<keyword evidence="2" id="KW-1185">Reference proteome</keyword>
<evidence type="ECO:0000313" key="2">
    <source>
        <dbReference type="Proteomes" id="UP001497482"/>
    </source>
</evidence>
<proteinExistence type="predicted"/>
<dbReference type="AlphaFoldDB" id="A0AAV2KZD7"/>
<organism evidence="1 2">
    <name type="scientific">Knipowitschia caucasica</name>
    <name type="common">Caucasian dwarf goby</name>
    <name type="synonym">Pomatoschistus caucasicus</name>
    <dbReference type="NCBI Taxonomy" id="637954"/>
    <lineage>
        <taxon>Eukaryota</taxon>
        <taxon>Metazoa</taxon>
        <taxon>Chordata</taxon>
        <taxon>Craniata</taxon>
        <taxon>Vertebrata</taxon>
        <taxon>Euteleostomi</taxon>
        <taxon>Actinopterygii</taxon>
        <taxon>Neopterygii</taxon>
        <taxon>Teleostei</taxon>
        <taxon>Neoteleostei</taxon>
        <taxon>Acanthomorphata</taxon>
        <taxon>Gobiaria</taxon>
        <taxon>Gobiiformes</taxon>
        <taxon>Gobioidei</taxon>
        <taxon>Gobiidae</taxon>
        <taxon>Gobiinae</taxon>
        <taxon>Knipowitschia</taxon>
    </lineage>
</organism>